<comment type="caution">
    <text evidence="3">The sequence shown here is derived from an EMBL/GenBank/DDBJ whole genome shotgun (WGS) entry which is preliminary data.</text>
</comment>
<dbReference type="OrthoDB" id="276323at2759"/>
<comment type="similarity">
    <text evidence="1">Belongs to the TCP11 family.</text>
</comment>
<dbReference type="KEGG" id="more:E1B28_012446"/>
<proteinExistence type="inferred from homology"/>
<dbReference type="RefSeq" id="XP_043004926.1">
    <property type="nucleotide sequence ID" value="XM_043157559.1"/>
</dbReference>
<dbReference type="Proteomes" id="UP001049176">
    <property type="component" value="Chromosome 8"/>
</dbReference>
<dbReference type="EMBL" id="CM032188">
    <property type="protein sequence ID" value="KAG7088455.1"/>
    <property type="molecule type" value="Genomic_DNA"/>
</dbReference>
<accession>A0A9P7RRP0</accession>
<reference evidence="3" key="1">
    <citation type="journal article" date="2021" name="Genome Biol. Evol.">
        <title>The assembled and annotated genome of the fairy-ring fungus Marasmius oreades.</title>
        <authorList>
            <person name="Hiltunen M."/>
            <person name="Ament-Velasquez S.L."/>
            <person name="Johannesson H."/>
        </authorList>
    </citation>
    <scope>NUCLEOTIDE SEQUENCE</scope>
    <source>
        <strain evidence="3">03SP1</strain>
    </source>
</reference>
<protein>
    <recommendedName>
        <fullName evidence="5">Tcp11-domain-containing protein</fullName>
    </recommendedName>
</protein>
<dbReference type="PANTHER" id="PTHR12832:SF11">
    <property type="entry name" value="LD23868P"/>
    <property type="match status" value="1"/>
</dbReference>
<name>A0A9P7RRP0_9AGAR</name>
<dbReference type="InterPro" id="IPR008862">
    <property type="entry name" value="Tcp11"/>
</dbReference>
<organism evidence="3 4">
    <name type="scientific">Marasmius oreades</name>
    <name type="common">fairy-ring Marasmius</name>
    <dbReference type="NCBI Taxonomy" id="181124"/>
    <lineage>
        <taxon>Eukaryota</taxon>
        <taxon>Fungi</taxon>
        <taxon>Dikarya</taxon>
        <taxon>Basidiomycota</taxon>
        <taxon>Agaricomycotina</taxon>
        <taxon>Agaricomycetes</taxon>
        <taxon>Agaricomycetidae</taxon>
        <taxon>Agaricales</taxon>
        <taxon>Marasmiineae</taxon>
        <taxon>Marasmiaceae</taxon>
        <taxon>Marasmius</taxon>
    </lineage>
</organism>
<keyword evidence="4" id="KW-1185">Reference proteome</keyword>
<dbReference type="Pfam" id="PF05794">
    <property type="entry name" value="Tcp11"/>
    <property type="match status" value="1"/>
</dbReference>
<sequence>MHMDHSTRGIPAKRKQDRDDDQPIPPQIVNKRPRLDPPPHRLLKKQILPIRPPPIDRLGNDVEDIGLIPSVAPGPSTGSLLHLRRSAAAPALIDAPIPIDYNSLHIPSVQPYISRQTLKELDLETILRNPQLRHDLLFDYGLQFRPTSSRRKRQVADAYWTAVIREVETGCTCFLVDKRGHPVMMQDPTCVCSKVTTPPATPIVAGYLQPQLTIIRTPSRIRPLLLEFLEVVLLVIQPLQSISTTYVNSDSFQTQTEDHIVQANYIRSIFDPALIEQELRHNVFDLASLMRVIGATLKGHCAPMRDQAVETMVQAAEACKPGGRGTKADAVNAVRACMDILELMKLDIANHQLQTIRASMARTSANYELMSFRSRIGVSRCAPLCKQTCPIASLWLSQAWASLYHGKSRIPLPPHTEGGLDFPALGRNRQVYLAALKGITELAFFPQFLRQPRPGNDSFPASLPDHPETLYLDHARLKNLTKEIGDIVALYMLLLLYRQLLCSSKWSDGFGLHCASVKVEKDLMRIKTEIQAIGSARLYANLNQGGGKCAPVSPDCVSRYVKEDMVLQVVMRAQEARRKAAGLCSASSSPSTCLKNPPTPLYASGPSTPVTPSSSSPWGSVPPTPSPILSSAAQSRSASPSPIAGIPHVELAVVTPPPLSVSISPIPSSLPSYFPPSPDPHMLNVAQRWAEENMNISSALGAVVYHKLHETVFQAVVAQTYPSRDSTVGKLFANLVEMNGVPSPATPIAGFGQDKRTNTLSASLTMLSGMEPLAEEIRGLIDKISRLALVHLNVYLPLYERPDFVETKVP</sequence>
<evidence type="ECO:0000256" key="1">
    <source>
        <dbReference type="ARBA" id="ARBA00010954"/>
    </source>
</evidence>
<feature type="compositionally biased region" description="Low complexity" evidence="2">
    <location>
        <begin position="630"/>
        <end position="641"/>
    </location>
</feature>
<feature type="compositionally biased region" description="Polar residues" evidence="2">
    <location>
        <begin position="585"/>
        <end position="594"/>
    </location>
</feature>
<dbReference type="GO" id="GO:0010737">
    <property type="term" value="P:protein kinase A signaling"/>
    <property type="evidence" value="ECO:0007669"/>
    <property type="project" value="TreeGrafter"/>
</dbReference>
<gene>
    <name evidence="3" type="ORF">E1B28_012446</name>
</gene>
<feature type="region of interest" description="Disordered" evidence="2">
    <location>
        <begin position="585"/>
        <end position="641"/>
    </location>
</feature>
<feature type="region of interest" description="Disordered" evidence="2">
    <location>
        <begin position="1"/>
        <end position="40"/>
    </location>
</feature>
<evidence type="ECO:0008006" key="5">
    <source>
        <dbReference type="Google" id="ProtNLM"/>
    </source>
</evidence>
<evidence type="ECO:0000313" key="3">
    <source>
        <dbReference type="EMBL" id="KAG7088455.1"/>
    </source>
</evidence>
<feature type="compositionally biased region" description="Low complexity" evidence="2">
    <location>
        <begin position="604"/>
        <end position="619"/>
    </location>
</feature>
<evidence type="ECO:0000313" key="4">
    <source>
        <dbReference type="Proteomes" id="UP001049176"/>
    </source>
</evidence>
<dbReference type="PANTHER" id="PTHR12832">
    <property type="entry name" value="TESTIS-SPECIFIC PROTEIN PBS13 T-COMPLEX 11"/>
    <property type="match status" value="1"/>
</dbReference>
<dbReference type="GeneID" id="66081521"/>
<dbReference type="AlphaFoldDB" id="A0A9P7RRP0"/>
<evidence type="ECO:0000256" key="2">
    <source>
        <dbReference type="SAM" id="MobiDB-lite"/>
    </source>
</evidence>